<feature type="transmembrane region" description="Helical" evidence="6">
    <location>
        <begin position="397"/>
        <end position="418"/>
    </location>
</feature>
<comment type="subcellular location">
    <subcellularLocation>
        <location evidence="1 6">Membrane</location>
        <topology evidence="1 6">Multi-pass membrane protein</topology>
    </subcellularLocation>
</comment>
<dbReference type="PANTHER" id="PTHR12308">
    <property type="entry name" value="ANOCTAMIN"/>
    <property type="match status" value="1"/>
</dbReference>
<evidence type="ECO:0000256" key="5">
    <source>
        <dbReference type="ARBA" id="ARBA00023136"/>
    </source>
</evidence>
<dbReference type="GeneTree" id="ENSGT00940000157537"/>
<keyword evidence="5 6" id="KW-0472">Membrane</keyword>
<evidence type="ECO:0000256" key="4">
    <source>
        <dbReference type="ARBA" id="ARBA00022989"/>
    </source>
</evidence>
<evidence type="ECO:0000259" key="7">
    <source>
        <dbReference type="Pfam" id="PF04547"/>
    </source>
</evidence>
<evidence type="ECO:0000256" key="1">
    <source>
        <dbReference type="ARBA" id="ARBA00004141"/>
    </source>
</evidence>
<evidence type="ECO:0000313" key="8">
    <source>
        <dbReference type="Ensembl" id="ENSCSEP00000016772.1"/>
    </source>
</evidence>
<feature type="transmembrane region" description="Helical" evidence="6">
    <location>
        <begin position="206"/>
        <end position="228"/>
    </location>
</feature>
<dbReference type="Ensembl" id="ENSCSET00000016984.1">
    <property type="protein sequence ID" value="ENSCSEP00000016772.1"/>
    <property type="gene ID" value="ENSCSEG00000010780.1"/>
</dbReference>
<organism evidence="8 9">
    <name type="scientific">Cynoglossus semilaevis</name>
    <name type="common">Tongue sole</name>
    <dbReference type="NCBI Taxonomy" id="244447"/>
    <lineage>
        <taxon>Eukaryota</taxon>
        <taxon>Metazoa</taxon>
        <taxon>Chordata</taxon>
        <taxon>Craniata</taxon>
        <taxon>Vertebrata</taxon>
        <taxon>Euteleostomi</taxon>
        <taxon>Actinopterygii</taxon>
        <taxon>Neopterygii</taxon>
        <taxon>Teleostei</taxon>
        <taxon>Neoteleostei</taxon>
        <taxon>Acanthomorphata</taxon>
        <taxon>Carangaria</taxon>
        <taxon>Pleuronectiformes</taxon>
        <taxon>Pleuronectoidei</taxon>
        <taxon>Cynoglossidae</taxon>
        <taxon>Cynoglossinae</taxon>
        <taxon>Cynoglossus</taxon>
    </lineage>
</organism>
<feature type="domain" description="Anoctamin transmembrane" evidence="7">
    <location>
        <begin position="197"/>
        <end position="625"/>
    </location>
</feature>
<feature type="transmembrane region" description="Helical" evidence="6">
    <location>
        <begin position="430"/>
        <end position="452"/>
    </location>
</feature>
<keyword evidence="9" id="KW-1185">Reference proteome</keyword>
<feature type="transmembrane region" description="Helical" evidence="6">
    <location>
        <begin position="311"/>
        <end position="334"/>
    </location>
</feature>
<dbReference type="InterPro" id="IPR007632">
    <property type="entry name" value="Anoctamin"/>
</dbReference>
<dbReference type="GO" id="GO:0005886">
    <property type="term" value="C:plasma membrane"/>
    <property type="evidence" value="ECO:0007669"/>
    <property type="project" value="TreeGrafter"/>
</dbReference>
<dbReference type="Pfam" id="PF04547">
    <property type="entry name" value="Anoctamin"/>
    <property type="match status" value="1"/>
</dbReference>
<feature type="transmembrane region" description="Helical" evidence="6">
    <location>
        <begin position="501"/>
        <end position="523"/>
    </location>
</feature>
<protein>
    <recommendedName>
        <fullName evidence="6">Anoctamin</fullName>
    </recommendedName>
</protein>
<dbReference type="GO" id="GO:0005254">
    <property type="term" value="F:chloride channel activity"/>
    <property type="evidence" value="ECO:0007669"/>
    <property type="project" value="TreeGrafter"/>
</dbReference>
<feature type="transmembrane region" description="Helical" evidence="6">
    <location>
        <begin position="354"/>
        <end position="376"/>
    </location>
</feature>
<keyword evidence="4 6" id="KW-1133">Transmembrane helix</keyword>
<dbReference type="AlphaFoldDB" id="A0A3P8VQZ7"/>
<evidence type="ECO:0000256" key="3">
    <source>
        <dbReference type="ARBA" id="ARBA00022692"/>
    </source>
</evidence>
<evidence type="ECO:0000313" key="9">
    <source>
        <dbReference type="Proteomes" id="UP000265120"/>
    </source>
</evidence>
<dbReference type="InterPro" id="IPR049452">
    <property type="entry name" value="Anoctamin_TM"/>
</dbReference>
<dbReference type="PANTHER" id="PTHR12308:SF40">
    <property type="entry name" value="ANOCTAMIN-10"/>
    <property type="match status" value="1"/>
</dbReference>
<keyword evidence="3 6" id="KW-0812">Transmembrane</keyword>
<reference evidence="8" key="3">
    <citation type="submission" date="2025-09" db="UniProtKB">
        <authorList>
            <consortium name="Ensembl"/>
        </authorList>
    </citation>
    <scope>IDENTIFICATION</scope>
</reference>
<feature type="transmembrane region" description="Helical" evidence="6">
    <location>
        <begin position="240"/>
        <end position="258"/>
    </location>
</feature>
<accession>A0A3P8VQZ7</accession>
<comment type="similarity">
    <text evidence="2 6">Belongs to the anoctamin family.</text>
</comment>
<reference evidence="8" key="2">
    <citation type="submission" date="2025-08" db="UniProtKB">
        <authorList>
            <consortium name="Ensembl"/>
        </authorList>
    </citation>
    <scope>IDENTIFICATION</scope>
</reference>
<reference evidence="8 9" key="1">
    <citation type="journal article" date="2014" name="Nat. Genet.">
        <title>Whole-genome sequence of a flatfish provides insights into ZW sex chromosome evolution and adaptation to a benthic lifestyle.</title>
        <authorList>
            <person name="Chen S."/>
            <person name="Zhang G."/>
            <person name="Shao C."/>
            <person name="Huang Q."/>
            <person name="Liu G."/>
            <person name="Zhang P."/>
            <person name="Song W."/>
            <person name="An N."/>
            <person name="Chalopin D."/>
            <person name="Volff J.N."/>
            <person name="Hong Y."/>
            <person name="Li Q."/>
            <person name="Sha Z."/>
            <person name="Zhou H."/>
            <person name="Xie M."/>
            <person name="Yu Q."/>
            <person name="Liu Y."/>
            <person name="Xiang H."/>
            <person name="Wang N."/>
            <person name="Wu K."/>
            <person name="Yang C."/>
            <person name="Zhou Q."/>
            <person name="Liao X."/>
            <person name="Yang L."/>
            <person name="Hu Q."/>
            <person name="Zhang J."/>
            <person name="Meng L."/>
            <person name="Jin L."/>
            <person name="Tian Y."/>
            <person name="Lian J."/>
            <person name="Yang J."/>
            <person name="Miao G."/>
            <person name="Liu S."/>
            <person name="Liang Z."/>
            <person name="Yan F."/>
            <person name="Li Y."/>
            <person name="Sun B."/>
            <person name="Zhang H."/>
            <person name="Zhang J."/>
            <person name="Zhu Y."/>
            <person name="Du M."/>
            <person name="Zhao Y."/>
            <person name="Schartl M."/>
            <person name="Tang Q."/>
            <person name="Wang J."/>
        </authorList>
    </citation>
    <scope>NUCLEOTIDE SEQUENCE</scope>
</reference>
<comment type="caution">
    <text evidence="6">Lacks conserved residue(s) required for the propagation of feature annotation.</text>
</comment>
<evidence type="ECO:0000256" key="6">
    <source>
        <dbReference type="RuleBase" id="RU280814"/>
    </source>
</evidence>
<sequence>MEGSGDNSSPGFTPLVVLELASDTKEEAIQWLLNRIEDSQQNGGAELLVKQLGPGVSAEEKENPNIFLVGSSRQRLLSGAEDVGLFKEFSDGSMRAFTCANKHNFRDFKGDGDSFFSMAECQYIVKHELDTLRAKDETHVPGHSQVKLYPGKSIIRRLQSKGILIQMFPLHEKEELKRLCFSWYKKVKFTFQPLDDIRHYFGEGQAFYFGFLEYFTFALLPMALIGLPYYLFDWEDYDKYVVFAVFNLVWCTVILELWKRCSASLAYRWGTLSRKRAFEEPRPGFHGILGFNPVTGREEPLYPTAKRHLRIYLVSLPFVLLCLYMSLYVMMIYFRMEGWALSIHSEEPTFWTEILLYIPSVIYAVVIEIMNLLYRYAAEFLTEWENHRLESSYQNHLVLKVLVFNFFNCFASLFYIAFIMHDMALLRQSLATLLLTSQILNQFMEAFLPYWLQRRRNKKMIHKLKRRRTLEDKELPLEEQVRLEASMSTYLGTFDDYLEQFLLFGYVSLFSCVYPLAAVLVVLNNITEVYSDAFKMCRVFKRPFSDPAANIGVWQLAFEAMSVIAVVTNFALIGMSPQVRAYFPESETHLILWTVAIEHGLLAFKFILCFLIPDVPKYIQIKLARLEFESLEALKKKVNW</sequence>
<proteinExistence type="inferred from homology"/>
<name>A0A3P8VQZ7_CYNSE</name>
<dbReference type="Proteomes" id="UP000265120">
    <property type="component" value="Chromosome 13"/>
</dbReference>
<evidence type="ECO:0000256" key="2">
    <source>
        <dbReference type="ARBA" id="ARBA00009671"/>
    </source>
</evidence>